<evidence type="ECO:0000256" key="1">
    <source>
        <dbReference type="ARBA" id="ARBA00004323"/>
    </source>
</evidence>
<dbReference type="SMART" id="SM00458">
    <property type="entry name" value="RICIN"/>
    <property type="match status" value="1"/>
</dbReference>
<comment type="cofactor">
    <cofactor evidence="5">
        <name>Mn(2+)</name>
        <dbReference type="ChEBI" id="CHEBI:29035"/>
    </cofactor>
</comment>
<evidence type="ECO:0000256" key="2">
    <source>
        <dbReference type="ARBA" id="ARBA00022734"/>
    </source>
</evidence>
<sequence length="523" mass="58350">MFCDLGASLKFQPPGFILCSTACCWPGPAGGGSGEFRQVWMRALPLSLVIMGCSLRVAKEYLSDLGRFSVDDFLMKLEPDVSSLTNVVQTQSNWSDYQTQVWSQWYKGSPGIVLLRTPPDLLKEIIVVDDGSEDVSAGQQLMYIPKVKVIRTDKQQGLIQSYNLAAGIAEGKVLTFISVKCEVNVGWLEPMLQRLVQKPAAVVSPVLDSISHTGEYLATADALKGVFDWGLMTSWEKLERLPELDTVVRTIVYRGQVFCVGRERFRQLGRLDPGFDGQGGENIELSLKAWLCGGSVERVLCSRVGQVHLDKELTGIQKGRENIYTRNVKRVAEVWLDDYKRFFYHIKPSARMVSVDSVAERRSLRKQLRCKTFKWFLENVYPELLPPVTDEVMYGNLRQGNQCVDIEVGHVPTISKLAPCDPHTGSQDWSLKQSGEVISGGMCLTADPVETHGYVMVHFCTGLKSQKWELVEGQLARQDSGLCLDSHKAEVGLVISECDGDLPSQKWSVSSKQAKSRSRDEIT</sequence>
<comment type="subcellular location">
    <subcellularLocation>
        <location evidence="1 5">Golgi apparatus membrane</location>
        <topology evidence="1 5">Single-pass type II membrane protein</topology>
    </subcellularLocation>
</comment>
<organism evidence="7 8">
    <name type="scientific">Mya arenaria</name>
    <name type="common">Soft-shell clam</name>
    <dbReference type="NCBI Taxonomy" id="6604"/>
    <lineage>
        <taxon>Eukaryota</taxon>
        <taxon>Metazoa</taxon>
        <taxon>Spiralia</taxon>
        <taxon>Lophotrochozoa</taxon>
        <taxon>Mollusca</taxon>
        <taxon>Bivalvia</taxon>
        <taxon>Autobranchia</taxon>
        <taxon>Heteroconchia</taxon>
        <taxon>Euheterodonta</taxon>
        <taxon>Imparidentia</taxon>
        <taxon>Neoheterodontei</taxon>
        <taxon>Myida</taxon>
        <taxon>Myoidea</taxon>
        <taxon>Myidae</taxon>
        <taxon>Mya</taxon>
    </lineage>
</organism>
<evidence type="ECO:0000259" key="6">
    <source>
        <dbReference type="SMART" id="SM00458"/>
    </source>
</evidence>
<dbReference type="Gene3D" id="2.80.10.50">
    <property type="match status" value="1"/>
</dbReference>
<dbReference type="Pfam" id="PF00652">
    <property type="entry name" value="Ricin_B_lectin"/>
    <property type="match status" value="1"/>
</dbReference>
<keyword evidence="5" id="KW-0808">Transferase</keyword>
<name>A0ABY7FI71_MYAAR</name>
<dbReference type="EC" id="2.4.1.-" evidence="5"/>
<keyword evidence="5" id="KW-0328">Glycosyltransferase</keyword>
<keyword evidence="3 5" id="KW-0333">Golgi apparatus</keyword>
<evidence type="ECO:0000313" key="7">
    <source>
        <dbReference type="EMBL" id="WAR20626.1"/>
    </source>
</evidence>
<evidence type="ECO:0000256" key="5">
    <source>
        <dbReference type="RuleBase" id="RU361242"/>
    </source>
</evidence>
<keyword evidence="5" id="KW-0464">Manganese</keyword>
<dbReference type="PANTHER" id="PTHR11675:SF119">
    <property type="entry name" value="POLYPEPTIDE N-ACETYLGALACTOSAMINYLTRANSFERASE 2"/>
    <property type="match status" value="1"/>
</dbReference>
<gene>
    <name evidence="7" type="ORF">MAR_002464</name>
</gene>
<dbReference type="PANTHER" id="PTHR11675">
    <property type="entry name" value="N-ACETYLGALACTOSAMINYLTRANSFERASE"/>
    <property type="match status" value="1"/>
</dbReference>
<dbReference type="PROSITE" id="PS50231">
    <property type="entry name" value="RICIN_B_LECTIN"/>
    <property type="match status" value="1"/>
</dbReference>
<dbReference type="EMBL" id="CP111022">
    <property type="protein sequence ID" value="WAR20626.1"/>
    <property type="molecule type" value="Genomic_DNA"/>
</dbReference>
<keyword evidence="2 5" id="KW-0430">Lectin</keyword>
<evidence type="ECO:0000313" key="8">
    <source>
        <dbReference type="Proteomes" id="UP001164746"/>
    </source>
</evidence>
<dbReference type="InterPro" id="IPR000772">
    <property type="entry name" value="Ricin_B_lectin"/>
</dbReference>
<dbReference type="SUPFAM" id="SSF50370">
    <property type="entry name" value="Ricin B-like lectins"/>
    <property type="match status" value="1"/>
</dbReference>
<evidence type="ECO:0000256" key="4">
    <source>
        <dbReference type="ARBA" id="ARBA00023157"/>
    </source>
</evidence>
<dbReference type="InterPro" id="IPR029044">
    <property type="entry name" value="Nucleotide-diphossugar_trans"/>
</dbReference>
<proteinExistence type="inferred from homology"/>
<evidence type="ECO:0000256" key="3">
    <source>
        <dbReference type="ARBA" id="ARBA00023034"/>
    </source>
</evidence>
<protein>
    <recommendedName>
        <fullName evidence="5">Polypeptide N-acetylgalactosaminyltransferase</fullName>
        <ecNumber evidence="5">2.4.1.-</ecNumber>
    </recommendedName>
    <alternativeName>
        <fullName evidence="5">Protein-UDP acetylgalactosaminyltransferase</fullName>
    </alternativeName>
</protein>
<dbReference type="Gene3D" id="3.90.550.10">
    <property type="entry name" value="Spore Coat Polysaccharide Biosynthesis Protein SpsA, Chain A"/>
    <property type="match status" value="1"/>
</dbReference>
<keyword evidence="8" id="KW-1185">Reference proteome</keyword>
<dbReference type="SUPFAM" id="SSF53448">
    <property type="entry name" value="Nucleotide-diphospho-sugar transferases"/>
    <property type="match status" value="1"/>
</dbReference>
<comment type="pathway">
    <text evidence="5">Protein modification; protein glycosylation.</text>
</comment>
<dbReference type="Pfam" id="PF00535">
    <property type="entry name" value="Glycos_transf_2"/>
    <property type="match status" value="1"/>
</dbReference>
<dbReference type="Proteomes" id="UP001164746">
    <property type="component" value="Chromosome 11"/>
</dbReference>
<reference evidence="7" key="1">
    <citation type="submission" date="2022-11" db="EMBL/GenBank/DDBJ databases">
        <title>Centuries of genome instability and evolution in soft-shell clam transmissible cancer (bioRxiv).</title>
        <authorList>
            <person name="Hart S.F.M."/>
            <person name="Yonemitsu M.A."/>
            <person name="Giersch R.M."/>
            <person name="Beal B.F."/>
            <person name="Arriagada G."/>
            <person name="Davis B.W."/>
            <person name="Ostrander E.A."/>
            <person name="Goff S.P."/>
            <person name="Metzger M.J."/>
        </authorList>
    </citation>
    <scope>NUCLEOTIDE SEQUENCE</scope>
    <source>
        <strain evidence="7">MELC-2E11</strain>
        <tissue evidence="7">Siphon/mantle</tissue>
    </source>
</reference>
<dbReference type="InterPro" id="IPR001173">
    <property type="entry name" value="Glyco_trans_2-like"/>
</dbReference>
<keyword evidence="4 5" id="KW-1015">Disulfide bond</keyword>
<comment type="similarity">
    <text evidence="5">Belongs to the glycosyltransferase 2 family. GalNAc-T subfamily.</text>
</comment>
<dbReference type="InterPro" id="IPR035992">
    <property type="entry name" value="Ricin_B-like_lectins"/>
</dbReference>
<accession>A0ABY7FI71</accession>
<feature type="domain" description="Ricin B lectin" evidence="6">
    <location>
        <begin position="390"/>
        <end position="510"/>
    </location>
</feature>